<evidence type="ECO:0000313" key="7">
    <source>
        <dbReference type="EMBL" id="PCJ41563.1"/>
    </source>
</evidence>
<dbReference type="InterPro" id="IPR012001">
    <property type="entry name" value="Thiamin_PyroP_enz_TPP-bd_dom"/>
</dbReference>
<evidence type="ECO:0000259" key="6">
    <source>
        <dbReference type="Pfam" id="PF02776"/>
    </source>
</evidence>
<dbReference type="PROSITE" id="PS00187">
    <property type="entry name" value="TPP_ENZYMES"/>
    <property type="match status" value="1"/>
</dbReference>
<dbReference type="Pfam" id="PF00205">
    <property type="entry name" value="TPP_enzyme_M"/>
    <property type="match status" value="1"/>
</dbReference>
<feature type="domain" description="Thiamine pyrophosphate enzyme N-terminal TPP-binding" evidence="6">
    <location>
        <begin position="5"/>
        <end position="122"/>
    </location>
</feature>
<evidence type="ECO:0000259" key="4">
    <source>
        <dbReference type="Pfam" id="PF00205"/>
    </source>
</evidence>
<evidence type="ECO:0000259" key="5">
    <source>
        <dbReference type="Pfam" id="PF02775"/>
    </source>
</evidence>
<dbReference type="AlphaFoldDB" id="A0A2A5CCS7"/>
<dbReference type="SUPFAM" id="SSF52467">
    <property type="entry name" value="DHS-like NAD/FAD-binding domain"/>
    <property type="match status" value="1"/>
</dbReference>
<dbReference type="EMBL" id="NVWI01000005">
    <property type="protein sequence ID" value="PCJ41563.1"/>
    <property type="molecule type" value="Genomic_DNA"/>
</dbReference>
<dbReference type="GO" id="GO:0005948">
    <property type="term" value="C:acetolactate synthase complex"/>
    <property type="evidence" value="ECO:0007669"/>
    <property type="project" value="TreeGrafter"/>
</dbReference>
<dbReference type="InterPro" id="IPR000399">
    <property type="entry name" value="TPP-bd_CS"/>
</dbReference>
<dbReference type="GO" id="GO:0003984">
    <property type="term" value="F:acetolactate synthase activity"/>
    <property type="evidence" value="ECO:0007669"/>
    <property type="project" value="TreeGrafter"/>
</dbReference>
<name>A0A2A5CCS7_9GAMM</name>
<dbReference type="GO" id="GO:0000287">
    <property type="term" value="F:magnesium ion binding"/>
    <property type="evidence" value="ECO:0007669"/>
    <property type="project" value="InterPro"/>
</dbReference>
<dbReference type="GO" id="GO:0050660">
    <property type="term" value="F:flavin adenine dinucleotide binding"/>
    <property type="evidence" value="ECO:0007669"/>
    <property type="project" value="TreeGrafter"/>
</dbReference>
<protein>
    <recommendedName>
        <fullName evidence="9">Thiamine pyrophosphate-binding protein</fullName>
    </recommendedName>
</protein>
<evidence type="ECO:0000313" key="8">
    <source>
        <dbReference type="Proteomes" id="UP000228987"/>
    </source>
</evidence>
<dbReference type="NCBIfam" id="NF006122">
    <property type="entry name" value="PRK08266.1"/>
    <property type="match status" value="1"/>
</dbReference>
<evidence type="ECO:0008006" key="9">
    <source>
        <dbReference type="Google" id="ProtNLM"/>
    </source>
</evidence>
<evidence type="ECO:0000256" key="2">
    <source>
        <dbReference type="ARBA" id="ARBA00023052"/>
    </source>
</evidence>
<dbReference type="GO" id="GO:0030976">
    <property type="term" value="F:thiamine pyrophosphate binding"/>
    <property type="evidence" value="ECO:0007669"/>
    <property type="project" value="InterPro"/>
</dbReference>
<dbReference type="InterPro" id="IPR029061">
    <property type="entry name" value="THDP-binding"/>
</dbReference>
<dbReference type="PANTHER" id="PTHR18968:SF167">
    <property type="entry name" value="ACETOLACTATE SYNTHASE LARGE SUBUNIT ILVB2-RELATED"/>
    <property type="match status" value="1"/>
</dbReference>
<dbReference type="Gene3D" id="3.40.50.970">
    <property type="match status" value="2"/>
</dbReference>
<reference evidence="8" key="1">
    <citation type="submission" date="2017-08" db="EMBL/GenBank/DDBJ databases">
        <title>A dynamic microbial community with high functional redundancy inhabits the cold, oxic subseafloor aquifer.</title>
        <authorList>
            <person name="Tully B.J."/>
            <person name="Wheat C.G."/>
            <person name="Glazer B.T."/>
            <person name="Huber J.A."/>
        </authorList>
    </citation>
    <scope>NUCLEOTIDE SEQUENCE [LARGE SCALE GENOMIC DNA]</scope>
</reference>
<accession>A0A2A5CCS7</accession>
<dbReference type="PANTHER" id="PTHR18968">
    <property type="entry name" value="THIAMINE PYROPHOSPHATE ENZYMES"/>
    <property type="match status" value="1"/>
</dbReference>
<gene>
    <name evidence="7" type="ORF">COA71_08385</name>
</gene>
<comment type="caution">
    <text evidence="7">The sequence shown here is derived from an EMBL/GenBank/DDBJ whole genome shotgun (WGS) entry which is preliminary data.</text>
</comment>
<dbReference type="GO" id="GO:0009099">
    <property type="term" value="P:L-valine biosynthetic process"/>
    <property type="evidence" value="ECO:0007669"/>
    <property type="project" value="TreeGrafter"/>
</dbReference>
<keyword evidence="2 3" id="KW-0786">Thiamine pyrophosphate</keyword>
<proteinExistence type="inferred from homology"/>
<feature type="domain" description="Thiamine pyrophosphate enzyme TPP-binding" evidence="5">
    <location>
        <begin position="392"/>
        <end position="529"/>
    </location>
</feature>
<dbReference type="Gene3D" id="3.40.50.1220">
    <property type="entry name" value="TPP-binding domain"/>
    <property type="match status" value="1"/>
</dbReference>
<dbReference type="Proteomes" id="UP000228987">
    <property type="component" value="Unassembled WGS sequence"/>
</dbReference>
<evidence type="ECO:0000256" key="1">
    <source>
        <dbReference type="ARBA" id="ARBA00007812"/>
    </source>
</evidence>
<dbReference type="InterPro" id="IPR029035">
    <property type="entry name" value="DHS-like_NAD/FAD-binding_dom"/>
</dbReference>
<dbReference type="InterPro" id="IPR011766">
    <property type="entry name" value="TPP_enzyme_TPP-bd"/>
</dbReference>
<dbReference type="Pfam" id="PF02776">
    <property type="entry name" value="TPP_enzyme_N"/>
    <property type="match status" value="1"/>
</dbReference>
<dbReference type="InterPro" id="IPR012000">
    <property type="entry name" value="Thiamin_PyroP_enz_cen_dom"/>
</dbReference>
<evidence type="ECO:0000256" key="3">
    <source>
        <dbReference type="RuleBase" id="RU362132"/>
    </source>
</evidence>
<dbReference type="InterPro" id="IPR045229">
    <property type="entry name" value="TPP_enz"/>
</dbReference>
<dbReference type="Pfam" id="PF02775">
    <property type="entry name" value="TPP_enzyme_C"/>
    <property type="match status" value="1"/>
</dbReference>
<comment type="similarity">
    <text evidence="1 3">Belongs to the TPP enzyme family.</text>
</comment>
<dbReference type="SUPFAM" id="SSF52518">
    <property type="entry name" value="Thiamin diphosphate-binding fold (THDP-binding)"/>
    <property type="match status" value="2"/>
</dbReference>
<dbReference type="GO" id="GO:0009097">
    <property type="term" value="P:isoleucine biosynthetic process"/>
    <property type="evidence" value="ECO:0007669"/>
    <property type="project" value="TreeGrafter"/>
</dbReference>
<feature type="domain" description="Thiamine pyrophosphate enzyme central" evidence="4">
    <location>
        <begin position="194"/>
        <end position="326"/>
    </location>
</feature>
<dbReference type="CDD" id="cd07035">
    <property type="entry name" value="TPP_PYR_POX_like"/>
    <property type="match status" value="1"/>
</dbReference>
<sequence length="551" mass="59152">MKKNMTGGEAMALAAKANGIQQIFGIPGAQIYPLFDAFVREGFDVIVPRHEQTAGYMAMGAAKSTGQPAALAVVPGPGVLNATAALCTAMGNCSEVLCLVGQVPTTYLGVGRGHLHELADQAGTLKSIIKDAVRIDKPENATAVMNAAFETMSSGRPGPVSVEMCWDTMAQNWDVEIGAGTNQINKPELNVGQVKAAAKAISRAKKPMIMCGSGAQDASEEVLALAELLNCPVTAFRSGRGVVAEDHPLSVPPVAARVLWEDCDLLIGIGSRLEMPYMRWVSGTAYQNKPMDERTLIRIEIDPKEVERFVPDIAIVADSADGCKALVSELESQVNPDISRRDEIAEIKVKAWNLIQKVQPQMDYLKVIREVLPRNGCYVPELSQMGFATWAGGMPIYEPRTYISEGFQGTLGFGFPTALGVKAANPDRAVVSVNGDGGFMFCAQELATAAQYGIGLVTLVFNNNSFGNVRRDQQMGFGGRLIGADLKNPDFMKLAESFGVAGYRVSTPEELKPVLAKAIDNNKPVLIEVSTERGSEAAAWEFINMYDSPNL</sequence>
<organism evidence="7 8">
    <name type="scientific">SAR86 cluster bacterium</name>
    <dbReference type="NCBI Taxonomy" id="2030880"/>
    <lineage>
        <taxon>Bacteria</taxon>
        <taxon>Pseudomonadati</taxon>
        <taxon>Pseudomonadota</taxon>
        <taxon>Gammaproteobacteria</taxon>
        <taxon>SAR86 cluster</taxon>
    </lineage>
</organism>